<dbReference type="SUPFAM" id="SSF56436">
    <property type="entry name" value="C-type lectin-like"/>
    <property type="match status" value="2"/>
</dbReference>
<evidence type="ECO:0000313" key="3">
    <source>
        <dbReference type="Ensembl" id="ENSCCRP00000069029.2"/>
    </source>
</evidence>
<reference evidence="3" key="1">
    <citation type="submission" date="2025-08" db="UniProtKB">
        <authorList>
            <consortium name="Ensembl"/>
        </authorList>
    </citation>
    <scope>IDENTIFICATION</scope>
</reference>
<dbReference type="Ensembl" id="ENSCCRT00000074792.2">
    <property type="protein sequence ID" value="ENSCCRP00000069029.2"/>
    <property type="gene ID" value="ENSCCRG00000037946.2"/>
</dbReference>
<proteinExistence type="predicted"/>
<keyword evidence="1" id="KW-0732">Signal</keyword>
<dbReference type="PROSITE" id="PS50041">
    <property type="entry name" value="C_TYPE_LECTIN_2"/>
    <property type="match status" value="2"/>
</dbReference>
<organism evidence="3 4">
    <name type="scientific">Cyprinus carpio carpio</name>
    <dbReference type="NCBI Taxonomy" id="630221"/>
    <lineage>
        <taxon>Eukaryota</taxon>
        <taxon>Metazoa</taxon>
        <taxon>Chordata</taxon>
        <taxon>Craniata</taxon>
        <taxon>Vertebrata</taxon>
        <taxon>Euteleostomi</taxon>
        <taxon>Actinopterygii</taxon>
        <taxon>Neopterygii</taxon>
        <taxon>Teleostei</taxon>
        <taxon>Ostariophysi</taxon>
        <taxon>Cypriniformes</taxon>
        <taxon>Cyprinidae</taxon>
        <taxon>Cyprininae</taxon>
        <taxon>Cyprinus</taxon>
    </lineage>
</organism>
<dbReference type="SMART" id="SM00034">
    <property type="entry name" value="CLECT"/>
    <property type="match status" value="2"/>
</dbReference>
<protein>
    <recommendedName>
        <fullName evidence="2">C-type lectin domain-containing protein</fullName>
    </recommendedName>
</protein>
<dbReference type="GeneTree" id="ENSGT01100000263473"/>
<feature type="signal peptide" evidence="1">
    <location>
        <begin position="1"/>
        <end position="20"/>
    </location>
</feature>
<name>A0A8C1DZ67_CYPCA</name>
<dbReference type="InterPro" id="IPR016186">
    <property type="entry name" value="C-type_lectin-like/link_sf"/>
</dbReference>
<feature type="chain" id="PRO_5039920019" description="C-type lectin domain-containing protein" evidence="1">
    <location>
        <begin position="21"/>
        <end position="322"/>
    </location>
</feature>
<feature type="domain" description="C-type lectin" evidence="2">
    <location>
        <begin position="131"/>
        <end position="244"/>
    </location>
</feature>
<sequence>MDGSLFVLLLLSGLFWSSSALSRQYHYMNTRMSWPEAQSYCRERFTDLATVDSMDDVNRLVNIVEAGYNGSVWIGLKRGTQARWVWSNGDDTLSQYINWSKDEPQSPYECALTGSVHWRSYMCSYTSFFSCYNESTGYIRVTLGKNWTEAQRYCRTYHTDLSIIRNNEDANRLREIIVYPEYLWFGLFLDSWEWSDKWNRFFRYWAAGQPSQSSGSGDCVGMSRNNSGKWAQYSCDLQQPFFCYGDEKFVRKQIVRLKLSCNGQCALNDHSLQTAILNKISEKLTSMGLQNDSKISWRKGEGEEVFHEEINSTATSNKCRGP</sequence>
<dbReference type="InterPro" id="IPR016187">
    <property type="entry name" value="CTDL_fold"/>
</dbReference>
<evidence type="ECO:0000313" key="4">
    <source>
        <dbReference type="Proteomes" id="UP001108240"/>
    </source>
</evidence>
<feature type="domain" description="C-type lectin" evidence="2">
    <location>
        <begin position="25"/>
        <end position="132"/>
    </location>
</feature>
<evidence type="ECO:0000259" key="2">
    <source>
        <dbReference type="PROSITE" id="PS50041"/>
    </source>
</evidence>
<accession>A0A8C1DZ67</accession>
<dbReference type="Proteomes" id="UP001108240">
    <property type="component" value="Unplaced"/>
</dbReference>
<dbReference type="Pfam" id="PF00059">
    <property type="entry name" value="Lectin_C"/>
    <property type="match status" value="2"/>
</dbReference>
<evidence type="ECO:0000256" key="1">
    <source>
        <dbReference type="SAM" id="SignalP"/>
    </source>
</evidence>
<dbReference type="PANTHER" id="PTHR45784">
    <property type="entry name" value="C-TYPE LECTIN DOMAIN FAMILY 20 MEMBER A-RELATED"/>
    <property type="match status" value="1"/>
</dbReference>
<dbReference type="AlphaFoldDB" id="A0A8C1DZ67"/>
<keyword evidence="4" id="KW-1185">Reference proteome</keyword>
<dbReference type="Gene3D" id="3.10.100.10">
    <property type="entry name" value="Mannose-Binding Protein A, subunit A"/>
    <property type="match status" value="2"/>
</dbReference>
<dbReference type="OMA" id="WINIPCD"/>
<reference evidence="3" key="2">
    <citation type="submission" date="2025-09" db="UniProtKB">
        <authorList>
            <consortium name="Ensembl"/>
        </authorList>
    </citation>
    <scope>IDENTIFICATION</scope>
</reference>
<dbReference type="InterPro" id="IPR001304">
    <property type="entry name" value="C-type_lectin-like"/>
</dbReference>
<dbReference type="PANTHER" id="PTHR45784:SF3">
    <property type="entry name" value="C-TYPE LECTIN DOMAIN FAMILY 4 MEMBER K-LIKE-RELATED"/>
    <property type="match status" value="1"/>
</dbReference>